<feature type="compositionally biased region" description="Basic residues" evidence="1">
    <location>
        <begin position="119"/>
        <end position="128"/>
    </location>
</feature>
<keyword evidence="4" id="KW-1185">Reference proteome</keyword>
<keyword evidence="2" id="KW-0732">Signal</keyword>
<reference evidence="3 4" key="1">
    <citation type="submission" date="2021-02" db="EMBL/GenBank/DDBJ databases">
        <title>Variation within the Batrachochytrium salamandrivorans European outbreak.</title>
        <authorList>
            <person name="Kelly M."/>
            <person name="Pasmans F."/>
            <person name="Shea T.P."/>
            <person name="Munoz J.F."/>
            <person name="Carranza S."/>
            <person name="Cuomo C.A."/>
            <person name="Martel A."/>
        </authorList>
    </citation>
    <scope>NUCLEOTIDE SEQUENCE [LARGE SCALE GENOMIC DNA]</scope>
    <source>
        <strain evidence="3 4">AMFP18/2</strain>
    </source>
</reference>
<dbReference type="Proteomes" id="UP001648503">
    <property type="component" value="Unassembled WGS sequence"/>
</dbReference>
<feature type="region of interest" description="Disordered" evidence="1">
    <location>
        <begin position="41"/>
        <end position="68"/>
    </location>
</feature>
<comment type="caution">
    <text evidence="3">The sequence shown here is derived from an EMBL/GenBank/DDBJ whole genome shotgun (WGS) entry which is preliminary data.</text>
</comment>
<feature type="signal peptide" evidence="2">
    <location>
        <begin position="1"/>
        <end position="18"/>
    </location>
</feature>
<protein>
    <submittedName>
        <fullName evidence="3">Uncharacterized protein</fullName>
    </submittedName>
</protein>
<feature type="region of interest" description="Disordered" evidence="1">
    <location>
        <begin position="115"/>
        <end position="141"/>
    </location>
</feature>
<feature type="compositionally biased region" description="Polar residues" evidence="1">
    <location>
        <begin position="42"/>
        <end position="52"/>
    </location>
</feature>
<evidence type="ECO:0000256" key="2">
    <source>
        <dbReference type="SAM" id="SignalP"/>
    </source>
</evidence>
<proteinExistence type="predicted"/>
<feature type="chain" id="PRO_5046813194" evidence="2">
    <location>
        <begin position="19"/>
        <end position="206"/>
    </location>
</feature>
<dbReference type="EMBL" id="JAFCIX010000391">
    <property type="protein sequence ID" value="KAH6592034.1"/>
    <property type="molecule type" value="Genomic_DNA"/>
</dbReference>
<sequence>MRVRVLVAAAMVITSANAIWLSTFMSCFGYNGRSEPVLSPALTENKSDTPQSLKPIKGKPIGHSNMDSVDKESKCESIVSDLFILWDKAASLSYKLQEETPIFYKLIKKNGRNIEKDRKSKKSKKNKKGEKGEKSEDSVLQTNEMVADSVSHGESQTKVVKYVNDLTALKTEYSGLWAELKTNNCPTKSTYLLSPEEMIDNGYLLC</sequence>
<dbReference type="PROSITE" id="PS51257">
    <property type="entry name" value="PROKAR_LIPOPROTEIN"/>
    <property type="match status" value="1"/>
</dbReference>
<name>A0ABQ8F4I2_9FUNG</name>
<accession>A0ABQ8F4I2</accession>
<organism evidence="3 4">
    <name type="scientific">Batrachochytrium salamandrivorans</name>
    <dbReference type="NCBI Taxonomy" id="1357716"/>
    <lineage>
        <taxon>Eukaryota</taxon>
        <taxon>Fungi</taxon>
        <taxon>Fungi incertae sedis</taxon>
        <taxon>Chytridiomycota</taxon>
        <taxon>Chytridiomycota incertae sedis</taxon>
        <taxon>Chytridiomycetes</taxon>
        <taxon>Rhizophydiales</taxon>
        <taxon>Rhizophydiales incertae sedis</taxon>
        <taxon>Batrachochytrium</taxon>
    </lineage>
</organism>
<evidence type="ECO:0000313" key="4">
    <source>
        <dbReference type="Proteomes" id="UP001648503"/>
    </source>
</evidence>
<gene>
    <name evidence="3" type="ORF">BASA50_008317</name>
</gene>
<evidence type="ECO:0000313" key="3">
    <source>
        <dbReference type="EMBL" id="KAH6592034.1"/>
    </source>
</evidence>
<evidence type="ECO:0000256" key="1">
    <source>
        <dbReference type="SAM" id="MobiDB-lite"/>
    </source>
</evidence>